<evidence type="ECO:0000256" key="2">
    <source>
        <dbReference type="ARBA" id="ARBA00023125"/>
    </source>
</evidence>
<keyword evidence="2" id="KW-0238">DNA-binding</keyword>
<evidence type="ECO:0000256" key="1">
    <source>
        <dbReference type="ARBA" id="ARBA00023015"/>
    </source>
</evidence>
<evidence type="ECO:0000313" key="6">
    <source>
        <dbReference type="Proteomes" id="UP000215185"/>
    </source>
</evidence>
<dbReference type="InterPro" id="IPR037923">
    <property type="entry name" value="HTH-like"/>
</dbReference>
<keyword evidence="3" id="KW-0804">Transcription</keyword>
<dbReference type="AlphaFoldDB" id="A0A239SUQ8"/>
<dbReference type="STRING" id="1123308.GCA_000380085_01681"/>
<reference evidence="5 6" key="1">
    <citation type="submission" date="2017-06" db="EMBL/GenBank/DDBJ databases">
        <authorList>
            <consortium name="Pathogen Informatics"/>
        </authorList>
    </citation>
    <scope>NUCLEOTIDE SEQUENCE [LARGE SCALE GENOMIC DNA]</scope>
    <source>
        <strain evidence="5 6">NCTC13788</strain>
    </source>
</reference>
<dbReference type="PANTHER" id="PTHR43280">
    <property type="entry name" value="ARAC-FAMILY TRANSCRIPTIONAL REGULATOR"/>
    <property type="match status" value="1"/>
</dbReference>
<evidence type="ECO:0000313" key="5">
    <source>
        <dbReference type="EMBL" id="SNU89147.1"/>
    </source>
</evidence>
<dbReference type="SMART" id="SM00342">
    <property type="entry name" value="HTH_ARAC"/>
    <property type="match status" value="1"/>
</dbReference>
<feature type="domain" description="HTH araC/xylS-type" evidence="4">
    <location>
        <begin position="210"/>
        <end position="311"/>
    </location>
</feature>
<dbReference type="PRINTS" id="PR00032">
    <property type="entry name" value="HTHARAC"/>
</dbReference>
<dbReference type="Proteomes" id="UP000215185">
    <property type="component" value="Chromosome 1"/>
</dbReference>
<dbReference type="RefSeq" id="WP_018374217.1">
    <property type="nucleotide sequence ID" value="NZ_LT906439.1"/>
</dbReference>
<name>A0A239SUQ8_9STRE</name>
<dbReference type="OrthoDB" id="506156at2"/>
<protein>
    <submittedName>
        <fullName evidence="5">AraC family transcriptional regulator</fullName>
    </submittedName>
</protein>
<dbReference type="PROSITE" id="PS00041">
    <property type="entry name" value="HTH_ARAC_FAMILY_1"/>
    <property type="match status" value="1"/>
</dbReference>
<gene>
    <name evidence="5" type="primary">rhaR_1</name>
    <name evidence="5" type="ORF">SAMEA4412692_01378</name>
</gene>
<dbReference type="InterPro" id="IPR020449">
    <property type="entry name" value="Tscrpt_reg_AraC-type_HTH"/>
</dbReference>
<dbReference type="GO" id="GO:0003700">
    <property type="term" value="F:DNA-binding transcription factor activity"/>
    <property type="evidence" value="ECO:0007669"/>
    <property type="project" value="InterPro"/>
</dbReference>
<dbReference type="Gene3D" id="1.10.10.60">
    <property type="entry name" value="Homeodomain-like"/>
    <property type="match status" value="2"/>
</dbReference>
<dbReference type="InterPro" id="IPR003313">
    <property type="entry name" value="AraC-bd"/>
</dbReference>
<dbReference type="InterPro" id="IPR018062">
    <property type="entry name" value="HTH_AraC-typ_CS"/>
</dbReference>
<dbReference type="SUPFAM" id="SSF46689">
    <property type="entry name" value="Homeodomain-like"/>
    <property type="match status" value="1"/>
</dbReference>
<dbReference type="InterPro" id="IPR018060">
    <property type="entry name" value="HTH_AraC"/>
</dbReference>
<accession>A0A239SUQ8</accession>
<dbReference type="PROSITE" id="PS01124">
    <property type="entry name" value="HTH_ARAC_FAMILY_2"/>
    <property type="match status" value="1"/>
</dbReference>
<evidence type="ECO:0000259" key="4">
    <source>
        <dbReference type="PROSITE" id="PS01124"/>
    </source>
</evidence>
<dbReference type="GO" id="GO:0043565">
    <property type="term" value="F:sequence-specific DNA binding"/>
    <property type="evidence" value="ECO:0007669"/>
    <property type="project" value="InterPro"/>
</dbReference>
<dbReference type="eggNOG" id="COG2207">
    <property type="taxonomic scope" value="Bacteria"/>
</dbReference>
<keyword evidence="6" id="KW-1185">Reference proteome</keyword>
<dbReference type="KEGG" id="smen:SAMEA4412692_1378"/>
<dbReference type="PANTHER" id="PTHR43280:SF2">
    <property type="entry name" value="HTH-TYPE TRANSCRIPTIONAL REGULATOR EXSA"/>
    <property type="match status" value="1"/>
</dbReference>
<dbReference type="Pfam" id="PF02311">
    <property type="entry name" value="AraC_binding"/>
    <property type="match status" value="1"/>
</dbReference>
<dbReference type="InterPro" id="IPR014710">
    <property type="entry name" value="RmlC-like_jellyroll"/>
</dbReference>
<proteinExistence type="predicted"/>
<dbReference type="SUPFAM" id="SSF51215">
    <property type="entry name" value="Regulatory protein AraC"/>
    <property type="match status" value="1"/>
</dbReference>
<dbReference type="Pfam" id="PF12833">
    <property type="entry name" value="HTH_18"/>
    <property type="match status" value="1"/>
</dbReference>
<dbReference type="EMBL" id="LT906439">
    <property type="protein sequence ID" value="SNU89147.1"/>
    <property type="molecule type" value="Genomic_DNA"/>
</dbReference>
<keyword evidence="1" id="KW-0805">Transcription regulation</keyword>
<dbReference type="Gene3D" id="2.60.120.10">
    <property type="entry name" value="Jelly Rolls"/>
    <property type="match status" value="1"/>
</dbReference>
<organism evidence="5 6">
    <name type="scientific">Streptococcus merionis</name>
    <dbReference type="NCBI Taxonomy" id="400065"/>
    <lineage>
        <taxon>Bacteria</taxon>
        <taxon>Bacillati</taxon>
        <taxon>Bacillota</taxon>
        <taxon>Bacilli</taxon>
        <taxon>Lactobacillales</taxon>
        <taxon>Streptococcaceae</taxon>
        <taxon>Streptococcus</taxon>
    </lineage>
</organism>
<sequence length="318" mass="36640">MPELHWKLPQFDVNIQELVVENFISLEEHFSPFEVPYKEAKHYEFKEIIKALNLSPDTEFALTSHRLDYPSQLHDHDYFEVVYLTKGRMLHIANRTTHVMPEGTLALIPPHISHLIAPIDSCDPTVINILISPCLMKKIAELLNKPTVDWDKSPIIMEKHWDSSNLKLTVIKLLESYFKAQYQVNLTSLGYLLALLDNFSENTSLIHQTDKLTQDCLQIIQKSCTTITQAQLAKQLNYSPGYLSRHIKTQTGQTISQHIAQAKLGLAQQLLLETDLSIRDIAEKAGYQSESHFHRVFKEKTAITPRQFRLLTKSKKRE</sequence>
<evidence type="ECO:0000256" key="3">
    <source>
        <dbReference type="ARBA" id="ARBA00023163"/>
    </source>
</evidence>
<dbReference type="InterPro" id="IPR009057">
    <property type="entry name" value="Homeodomain-like_sf"/>
</dbReference>